<name>A0ABR3V0M1_9PEZI</name>
<feature type="transmembrane region" description="Helical" evidence="1">
    <location>
        <begin position="54"/>
        <end position="71"/>
    </location>
</feature>
<gene>
    <name evidence="2" type="ORF">VTK73DRAFT_6127</name>
</gene>
<keyword evidence="1" id="KW-0812">Transmembrane</keyword>
<protein>
    <submittedName>
        <fullName evidence="2">Uncharacterized protein</fullName>
    </submittedName>
</protein>
<keyword evidence="1" id="KW-1133">Transmembrane helix</keyword>
<organism evidence="2 3">
    <name type="scientific">Phialemonium thermophilum</name>
    <dbReference type="NCBI Taxonomy" id="223376"/>
    <lineage>
        <taxon>Eukaryota</taxon>
        <taxon>Fungi</taxon>
        <taxon>Dikarya</taxon>
        <taxon>Ascomycota</taxon>
        <taxon>Pezizomycotina</taxon>
        <taxon>Sordariomycetes</taxon>
        <taxon>Sordariomycetidae</taxon>
        <taxon>Cephalothecales</taxon>
        <taxon>Cephalothecaceae</taxon>
        <taxon>Phialemonium</taxon>
    </lineage>
</organism>
<sequence length="89" mass="10021">MQRAGGHGRRGSRANLTLHRLYQGGMTELLRALGMTGNGGGRHGYTRLDVLDRYILIFFFPLFSVSHLWFVEGMDDICSVGWKEAPFCT</sequence>
<keyword evidence="1" id="KW-0472">Membrane</keyword>
<comment type="caution">
    <text evidence="2">The sequence shown here is derived from an EMBL/GenBank/DDBJ whole genome shotgun (WGS) entry which is preliminary data.</text>
</comment>
<accession>A0ABR3V0M1</accession>
<reference evidence="2 3" key="1">
    <citation type="journal article" date="2024" name="Commun. Biol.">
        <title>Comparative genomic analysis of thermophilic fungi reveals convergent evolutionary adaptations and gene losses.</title>
        <authorList>
            <person name="Steindorff A.S."/>
            <person name="Aguilar-Pontes M.V."/>
            <person name="Robinson A.J."/>
            <person name="Andreopoulos B."/>
            <person name="LaButti K."/>
            <person name="Kuo A."/>
            <person name="Mondo S."/>
            <person name="Riley R."/>
            <person name="Otillar R."/>
            <person name="Haridas S."/>
            <person name="Lipzen A."/>
            <person name="Grimwood J."/>
            <person name="Schmutz J."/>
            <person name="Clum A."/>
            <person name="Reid I.D."/>
            <person name="Moisan M.C."/>
            <person name="Butler G."/>
            <person name="Nguyen T.T.M."/>
            <person name="Dewar K."/>
            <person name="Conant G."/>
            <person name="Drula E."/>
            <person name="Henrissat B."/>
            <person name="Hansel C."/>
            <person name="Singer S."/>
            <person name="Hutchinson M.I."/>
            <person name="de Vries R.P."/>
            <person name="Natvig D.O."/>
            <person name="Powell A.J."/>
            <person name="Tsang A."/>
            <person name="Grigoriev I.V."/>
        </authorList>
    </citation>
    <scope>NUCLEOTIDE SEQUENCE [LARGE SCALE GENOMIC DNA]</scope>
    <source>
        <strain evidence="2 3">ATCC 24622</strain>
    </source>
</reference>
<evidence type="ECO:0000313" key="3">
    <source>
        <dbReference type="Proteomes" id="UP001586593"/>
    </source>
</evidence>
<proteinExistence type="predicted"/>
<dbReference type="Proteomes" id="UP001586593">
    <property type="component" value="Unassembled WGS sequence"/>
</dbReference>
<keyword evidence="3" id="KW-1185">Reference proteome</keyword>
<dbReference type="EMBL" id="JAZHXJ010003440">
    <property type="protein sequence ID" value="KAL1835165.1"/>
    <property type="molecule type" value="Genomic_DNA"/>
</dbReference>
<evidence type="ECO:0000256" key="1">
    <source>
        <dbReference type="SAM" id="Phobius"/>
    </source>
</evidence>
<evidence type="ECO:0000313" key="2">
    <source>
        <dbReference type="EMBL" id="KAL1835165.1"/>
    </source>
</evidence>